<dbReference type="SUPFAM" id="SSF89260">
    <property type="entry name" value="Collagen-binding domain"/>
    <property type="match status" value="1"/>
</dbReference>
<comment type="caution">
    <text evidence="2">The sequence shown here is derived from an EMBL/GenBank/DDBJ whole genome shotgun (WGS) entry which is preliminary data.</text>
</comment>
<sequence length="776" mass="84449">MASCFLAASAFAGTPRVSFIYPAGVQRGTEIEVACSGQNLSDARTFVFDEPGFESQIVKLDSASKFTAKIKAGPNVHLGEHTLRIVTDSGIADVRTFYVSPFPMVEEAVSKEKPVPPQHIALNTTVYGRTPDDKRSQYEVDLKKGERLSVEVIGLRLHTQTPYDPFLSITKADGTPVIEVDDTGFSRQDPVASILAPEDGKYIITVRDTTNAGPGQCHYIMNIGTFARPMAVYPAGGPAGASLKVKMIGDASGPFDQTVKLPEKATEDFELYTNQGEATPQPNVMRVSYFPNVLEAEPNNDIEHATVVNQEFPCAINGIIDQKDDIDFFKFTAKKDQQLDFTVYARRINSPLDSVMEIHSSKGARLALNDDSGGPDSYLRWKAPADGDYYISIKDQLGRGGPDFVYRLEVTAIEPKLTAWLPEMTINQNQDRRAIPVPKGNRYASLVRIKRFDASGEVVLNPVDLPAGITASAPHVDKSVDTVPMVFEAAPDAAISAHDFDMQAKLVDPPKDAKVTSEVDHMVDIMEYNNQRPFYVRHLHSLPAAVIDEIPVKISVEQPKVPLLQSGSMNLKIKAERKGDFKGPITITLLYAPPGIGSAGLQQIKEGENEGTVTISANPNAALQKWQICVVGNADFGKGPVWFSTQLIDVEVAAPFVAGKLARTYVDQGDTTTMTVDLDQKTPFDGKAKLQLLGLPPNCTAEDVEITKDDKQAKFTVKADKTTPAGQHKQVFCSFTLQKDGEPMTSTFAQGGILRVDKASVAKNDAAATPNETAKK</sequence>
<feature type="domain" description="Peptidase C-terminal archaeal/bacterial" evidence="1">
    <location>
        <begin position="325"/>
        <end position="393"/>
    </location>
</feature>
<keyword evidence="3" id="KW-1185">Reference proteome</keyword>
<dbReference type="InterPro" id="IPR007280">
    <property type="entry name" value="Peptidase_C_arc/bac"/>
</dbReference>
<dbReference type="InParanoid" id="B4D8S2"/>
<name>B4D8S2_9BACT</name>
<dbReference type="Pfam" id="PF04151">
    <property type="entry name" value="PPC"/>
    <property type="match status" value="1"/>
</dbReference>
<proteinExistence type="predicted"/>
<evidence type="ECO:0000259" key="1">
    <source>
        <dbReference type="Pfam" id="PF04151"/>
    </source>
</evidence>
<dbReference type="STRING" id="497964.CfE428DRAFT_5312"/>
<evidence type="ECO:0000313" key="2">
    <source>
        <dbReference type="EMBL" id="EDY17130.1"/>
    </source>
</evidence>
<dbReference type="AlphaFoldDB" id="B4D8S2"/>
<accession>B4D8S2</accession>
<reference evidence="2 3" key="1">
    <citation type="journal article" date="2011" name="J. Bacteriol.">
        <title>Genome sequence of Chthoniobacter flavus Ellin428, an aerobic heterotrophic soil bacterium.</title>
        <authorList>
            <person name="Kant R."/>
            <person name="van Passel M.W."/>
            <person name="Palva A."/>
            <person name="Lucas S."/>
            <person name="Lapidus A."/>
            <person name="Glavina Del Rio T."/>
            <person name="Dalin E."/>
            <person name="Tice H."/>
            <person name="Bruce D."/>
            <person name="Goodwin L."/>
            <person name="Pitluck S."/>
            <person name="Larimer F.W."/>
            <person name="Land M.L."/>
            <person name="Hauser L."/>
            <person name="Sangwan P."/>
            <person name="de Vos W.M."/>
            <person name="Janssen P.H."/>
            <person name="Smidt H."/>
        </authorList>
    </citation>
    <scope>NUCLEOTIDE SEQUENCE [LARGE SCALE GENOMIC DNA]</scope>
    <source>
        <strain evidence="2 3">Ellin428</strain>
    </source>
</reference>
<protein>
    <submittedName>
        <fullName evidence="2">Peptidase domain protein</fullName>
    </submittedName>
</protein>
<evidence type="ECO:0000313" key="3">
    <source>
        <dbReference type="Proteomes" id="UP000005824"/>
    </source>
</evidence>
<organism evidence="2 3">
    <name type="scientific">Chthoniobacter flavus Ellin428</name>
    <dbReference type="NCBI Taxonomy" id="497964"/>
    <lineage>
        <taxon>Bacteria</taxon>
        <taxon>Pseudomonadati</taxon>
        <taxon>Verrucomicrobiota</taxon>
        <taxon>Spartobacteria</taxon>
        <taxon>Chthoniobacterales</taxon>
        <taxon>Chthoniobacteraceae</taxon>
        <taxon>Chthoniobacter</taxon>
    </lineage>
</organism>
<dbReference type="RefSeq" id="WP_006982633.1">
    <property type="nucleotide sequence ID" value="NZ_ABVL01000023.1"/>
</dbReference>
<dbReference type="Gene3D" id="2.60.120.380">
    <property type="match status" value="2"/>
</dbReference>
<dbReference type="eggNOG" id="COG3064">
    <property type="taxonomic scope" value="Bacteria"/>
</dbReference>
<gene>
    <name evidence="2" type="ORF">CfE428DRAFT_5312</name>
</gene>
<dbReference type="Proteomes" id="UP000005824">
    <property type="component" value="Unassembled WGS sequence"/>
</dbReference>
<dbReference type="EMBL" id="ABVL01000023">
    <property type="protein sequence ID" value="EDY17130.1"/>
    <property type="molecule type" value="Genomic_DNA"/>
</dbReference>